<dbReference type="GO" id="GO:0016020">
    <property type="term" value="C:membrane"/>
    <property type="evidence" value="ECO:0007669"/>
    <property type="project" value="UniProtKB-SubCell"/>
</dbReference>
<evidence type="ECO:0000313" key="10">
    <source>
        <dbReference type="Proteomes" id="UP001265746"/>
    </source>
</evidence>
<keyword evidence="3 7" id="KW-1133">Transmembrane helix</keyword>
<organism evidence="9 10">
    <name type="scientific">Phomopsis amygdali</name>
    <name type="common">Fusicoccum amygdali</name>
    <dbReference type="NCBI Taxonomy" id="1214568"/>
    <lineage>
        <taxon>Eukaryota</taxon>
        <taxon>Fungi</taxon>
        <taxon>Dikarya</taxon>
        <taxon>Ascomycota</taxon>
        <taxon>Pezizomycotina</taxon>
        <taxon>Sordariomycetes</taxon>
        <taxon>Sordariomycetidae</taxon>
        <taxon>Diaporthales</taxon>
        <taxon>Diaporthaceae</taxon>
        <taxon>Diaporthe</taxon>
    </lineage>
</organism>
<evidence type="ECO:0000256" key="4">
    <source>
        <dbReference type="ARBA" id="ARBA00023136"/>
    </source>
</evidence>
<evidence type="ECO:0000256" key="7">
    <source>
        <dbReference type="SAM" id="Phobius"/>
    </source>
</evidence>
<comment type="subcellular location">
    <subcellularLocation>
        <location evidence="1">Membrane</location>
        <topology evidence="1">Multi-pass membrane protein</topology>
    </subcellularLocation>
</comment>
<dbReference type="InterPro" id="IPR049326">
    <property type="entry name" value="Rhodopsin_dom_fungi"/>
</dbReference>
<feature type="region of interest" description="Disordered" evidence="6">
    <location>
        <begin position="351"/>
        <end position="391"/>
    </location>
</feature>
<proteinExistence type="inferred from homology"/>
<feature type="compositionally biased region" description="Polar residues" evidence="6">
    <location>
        <begin position="330"/>
        <end position="339"/>
    </location>
</feature>
<dbReference type="EMBL" id="JAUJFL010000004">
    <property type="protein sequence ID" value="KAK2604177.1"/>
    <property type="molecule type" value="Genomic_DNA"/>
</dbReference>
<dbReference type="AlphaFoldDB" id="A0AAD9W348"/>
<feature type="transmembrane region" description="Helical" evidence="7">
    <location>
        <begin position="6"/>
        <end position="27"/>
    </location>
</feature>
<accession>A0AAD9W348</accession>
<feature type="transmembrane region" description="Helical" evidence="7">
    <location>
        <begin position="189"/>
        <end position="209"/>
    </location>
</feature>
<reference evidence="9" key="1">
    <citation type="submission" date="2023-06" db="EMBL/GenBank/DDBJ databases">
        <authorList>
            <person name="Noh H."/>
        </authorList>
    </citation>
    <scope>NUCLEOTIDE SEQUENCE</scope>
    <source>
        <strain evidence="9">DUCC20226</strain>
    </source>
</reference>
<feature type="region of interest" description="Disordered" evidence="6">
    <location>
        <begin position="311"/>
        <end position="339"/>
    </location>
</feature>
<evidence type="ECO:0000256" key="5">
    <source>
        <dbReference type="ARBA" id="ARBA00038359"/>
    </source>
</evidence>
<comment type="similarity">
    <text evidence="5">Belongs to the SAT4 family.</text>
</comment>
<evidence type="ECO:0000256" key="2">
    <source>
        <dbReference type="ARBA" id="ARBA00022692"/>
    </source>
</evidence>
<feature type="transmembrane region" description="Helical" evidence="7">
    <location>
        <begin position="221"/>
        <end position="243"/>
    </location>
</feature>
<feature type="transmembrane region" description="Helical" evidence="7">
    <location>
        <begin position="88"/>
        <end position="112"/>
    </location>
</feature>
<feature type="transmembrane region" description="Helical" evidence="7">
    <location>
        <begin position="119"/>
        <end position="138"/>
    </location>
</feature>
<protein>
    <recommendedName>
        <fullName evidence="8">Rhodopsin domain-containing protein</fullName>
    </recommendedName>
</protein>
<feature type="domain" description="Rhodopsin" evidence="8">
    <location>
        <begin position="29"/>
        <end position="139"/>
    </location>
</feature>
<feature type="transmembrane region" description="Helical" evidence="7">
    <location>
        <begin position="47"/>
        <end position="68"/>
    </location>
</feature>
<sequence length="391" mass="42474">MPTTASAATSGLVVVSAIFPVLSAVALYLRVIARRRNATKVTRSDEIWLLISWLTTLPLSIVVWVVAARSGINRYKIDAVTGTKYSLALIWLCSVILNFPETAVKIAILLFYKRIFSTRTFAICVWTGIALISVWGIFTRTMKDFGLLSSLHFHADRFVAQFTLTDARPISEPWSGHATLPYDTTALGLAQVGTNLGLDVVVLCFPIPVISRLHMPTQRKVAVGMIFWLGIFCCVASIVRLVLLEESLAIIDSDPDENIYLQADIIIWKIIEPNASIIAACLPCYGPFLNSRTAESIVQSVRSVISLRSLRSPRGSQGSGGRTSNKRGNDPSSDSQVELTHQDGAEHGRLHTGAVSDEQGQLKQHPSVAGSSMDRPAGGITVTTGITVVSK</sequence>
<dbReference type="PANTHER" id="PTHR33048:SF18">
    <property type="entry name" value="INTEGRAL MEMBRANE PROTEIN"/>
    <property type="match status" value="1"/>
</dbReference>
<keyword evidence="2 7" id="KW-0812">Transmembrane</keyword>
<evidence type="ECO:0000256" key="6">
    <source>
        <dbReference type="SAM" id="MobiDB-lite"/>
    </source>
</evidence>
<dbReference type="InterPro" id="IPR052337">
    <property type="entry name" value="SAT4-like"/>
</dbReference>
<feature type="compositionally biased region" description="Low complexity" evidence="6">
    <location>
        <begin position="378"/>
        <end position="391"/>
    </location>
</feature>
<comment type="caution">
    <text evidence="9">The sequence shown here is derived from an EMBL/GenBank/DDBJ whole genome shotgun (WGS) entry which is preliminary data.</text>
</comment>
<feature type="domain" description="Rhodopsin" evidence="8">
    <location>
        <begin position="168"/>
        <end position="289"/>
    </location>
</feature>
<dbReference type="Proteomes" id="UP001265746">
    <property type="component" value="Unassembled WGS sequence"/>
</dbReference>
<keyword evidence="4 7" id="KW-0472">Membrane</keyword>
<keyword evidence="10" id="KW-1185">Reference proteome</keyword>
<evidence type="ECO:0000256" key="1">
    <source>
        <dbReference type="ARBA" id="ARBA00004141"/>
    </source>
</evidence>
<evidence type="ECO:0000256" key="3">
    <source>
        <dbReference type="ARBA" id="ARBA00022989"/>
    </source>
</evidence>
<dbReference type="Pfam" id="PF20684">
    <property type="entry name" value="Fung_rhodopsin"/>
    <property type="match status" value="2"/>
</dbReference>
<dbReference type="PANTHER" id="PTHR33048">
    <property type="entry name" value="PTH11-LIKE INTEGRAL MEMBRANE PROTEIN (AFU_ORTHOLOGUE AFUA_5G11245)"/>
    <property type="match status" value="1"/>
</dbReference>
<evidence type="ECO:0000259" key="8">
    <source>
        <dbReference type="Pfam" id="PF20684"/>
    </source>
</evidence>
<evidence type="ECO:0000313" key="9">
    <source>
        <dbReference type="EMBL" id="KAK2604177.1"/>
    </source>
</evidence>
<name>A0AAD9W348_PHOAM</name>
<gene>
    <name evidence="9" type="ORF">N8I77_007128</name>
</gene>